<protein>
    <submittedName>
        <fullName evidence="9">Basement membrane-specific heparan sulfate proteoglycan core protein</fullName>
    </submittedName>
</protein>
<name>A0A2B4RRJ0_STYPI</name>
<evidence type="ECO:0000256" key="7">
    <source>
        <dbReference type="SAM" id="Phobius"/>
    </source>
</evidence>
<evidence type="ECO:0000256" key="6">
    <source>
        <dbReference type="SAM" id="MobiDB-lite"/>
    </source>
</evidence>
<feature type="region of interest" description="Disordered" evidence="6">
    <location>
        <begin position="129"/>
        <end position="181"/>
    </location>
</feature>
<reference evidence="10" key="1">
    <citation type="journal article" date="2017" name="bioRxiv">
        <title>Comparative analysis of the genomes of Stylophora pistillata and Acropora digitifera provides evidence for extensive differences between species of corals.</title>
        <authorList>
            <person name="Voolstra C.R."/>
            <person name="Li Y."/>
            <person name="Liew Y.J."/>
            <person name="Baumgarten S."/>
            <person name="Zoccola D."/>
            <person name="Flot J.-F."/>
            <person name="Tambutte S."/>
            <person name="Allemand D."/>
            <person name="Aranda M."/>
        </authorList>
    </citation>
    <scope>NUCLEOTIDE SEQUENCE [LARGE SCALE GENOMIC DNA]</scope>
</reference>
<dbReference type="GO" id="GO:0005911">
    <property type="term" value="C:cell-cell junction"/>
    <property type="evidence" value="ECO:0007669"/>
    <property type="project" value="TreeGrafter"/>
</dbReference>
<dbReference type="InterPro" id="IPR051275">
    <property type="entry name" value="Cell_adhesion_signaling"/>
</dbReference>
<feature type="domain" description="Ig-like" evidence="8">
    <location>
        <begin position="203"/>
        <end position="273"/>
    </location>
</feature>
<evidence type="ECO:0000256" key="4">
    <source>
        <dbReference type="ARBA" id="ARBA00023180"/>
    </source>
</evidence>
<dbReference type="InterPro" id="IPR003598">
    <property type="entry name" value="Ig_sub2"/>
</dbReference>
<keyword evidence="7" id="KW-0812">Transmembrane</keyword>
<evidence type="ECO:0000259" key="8">
    <source>
        <dbReference type="PROSITE" id="PS50835"/>
    </source>
</evidence>
<dbReference type="PROSITE" id="PS50835">
    <property type="entry name" value="IG_LIKE"/>
    <property type="match status" value="2"/>
</dbReference>
<dbReference type="AlphaFoldDB" id="A0A2B4RRJ0"/>
<dbReference type="InterPro" id="IPR008160">
    <property type="entry name" value="Collagen"/>
</dbReference>
<keyword evidence="10" id="KW-1185">Reference proteome</keyword>
<dbReference type="EMBL" id="LSMT01000387">
    <property type="protein sequence ID" value="PFX18875.1"/>
    <property type="molecule type" value="Genomic_DNA"/>
</dbReference>
<comment type="caution">
    <text evidence="9">The sequence shown here is derived from an EMBL/GenBank/DDBJ whole genome shotgun (WGS) entry which is preliminary data.</text>
</comment>
<feature type="transmembrane region" description="Helical" evidence="7">
    <location>
        <begin position="12"/>
        <end position="31"/>
    </location>
</feature>
<keyword evidence="5" id="KW-0393">Immunoglobulin domain</keyword>
<keyword evidence="4" id="KW-0325">Glycoprotein</keyword>
<feature type="domain" description="Ig-like" evidence="8">
    <location>
        <begin position="290"/>
        <end position="374"/>
    </location>
</feature>
<evidence type="ECO:0000313" key="10">
    <source>
        <dbReference type="Proteomes" id="UP000225706"/>
    </source>
</evidence>
<keyword evidence="3" id="KW-1015">Disulfide bond</keyword>
<dbReference type="OrthoDB" id="5986705at2759"/>
<dbReference type="Gene3D" id="2.60.40.10">
    <property type="entry name" value="Immunoglobulins"/>
    <property type="match status" value="2"/>
</dbReference>
<dbReference type="GO" id="GO:0050839">
    <property type="term" value="F:cell adhesion molecule binding"/>
    <property type="evidence" value="ECO:0007669"/>
    <property type="project" value="TreeGrafter"/>
</dbReference>
<accession>A0A2B4RRJ0</accession>
<sequence length="682" mass="70843">MIERGDSREILYKFFSVLSVFAIVFTFALFVRIETVAREWKVMDSKFTLQIQQLQDTLRESASLGRKGGFDISKGMQFKTTFVRRSLDTYNSNDPMGLREVGEAIKRYVQSIMKGYVCQSPDRVCVAGPPGLKGSRGSPGEQGAKGTKGRKGTQGVMGPPGEPGKQGIKGDTGPEGVKGEKGNVGIPGHPGSKGQPGQSISLPTVTVSPTSLTVTQNQTARFGCAADGNPKPRVSWSRIDGFGLESSNGRDSLLQIRTTAFNDSGNYVCTATSILGKVQKVVRLFVEVPPHFTRIPDRIMRIKGNEAVTVACQAFGFPPPTIRWSKAFSSLPQGRSSVINGTLMITRFSPQDTGDYQCKAANKLGSASVLTTLIHIKEFRAIFTSLGASGRFGPTSLGSHYTGQDHDGQVKLLSGIQQWTVPYTGDYRIDAIGAAGGYDTYTNSAQYRGRGARMIGTFSLNKGEVIQILVGQEGGINSQSTSSGGGGGTFVARGSNRPLIIAGGGGGLATASSRHPGCDASTGSSGNPGYNSWSGGSNGHGAKAGDSDYSGGGGGGFYSSGRSSKQFGGTGGYGGEGGKGFLQGVVGGRARQHNISGGFGGGAGADGYGGGGGGGGGYSGGSSGKFIRDSCGGGGGSYNAGKNQQNECCYRSSGHGQKPSNMGIIALLAGSYVLSKWFEDFF</sequence>
<dbReference type="InterPro" id="IPR007110">
    <property type="entry name" value="Ig-like_dom"/>
</dbReference>
<organism evidence="9 10">
    <name type="scientific">Stylophora pistillata</name>
    <name type="common">Smooth cauliflower coral</name>
    <dbReference type="NCBI Taxonomy" id="50429"/>
    <lineage>
        <taxon>Eukaryota</taxon>
        <taxon>Metazoa</taxon>
        <taxon>Cnidaria</taxon>
        <taxon>Anthozoa</taxon>
        <taxon>Hexacorallia</taxon>
        <taxon>Scleractinia</taxon>
        <taxon>Astrocoeniina</taxon>
        <taxon>Pocilloporidae</taxon>
        <taxon>Stylophora</taxon>
    </lineage>
</organism>
<comment type="subcellular location">
    <subcellularLocation>
        <location evidence="1">Membrane</location>
        <topology evidence="1">Single-pass type I membrane protein</topology>
    </subcellularLocation>
</comment>
<evidence type="ECO:0000256" key="3">
    <source>
        <dbReference type="ARBA" id="ARBA00023157"/>
    </source>
</evidence>
<evidence type="ECO:0000313" key="9">
    <source>
        <dbReference type="EMBL" id="PFX18875.1"/>
    </source>
</evidence>
<dbReference type="Pfam" id="PF13927">
    <property type="entry name" value="Ig_3"/>
    <property type="match status" value="2"/>
</dbReference>
<feature type="region of interest" description="Disordered" evidence="6">
    <location>
        <begin position="506"/>
        <end position="547"/>
    </location>
</feature>
<evidence type="ECO:0000256" key="1">
    <source>
        <dbReference type="ARBA" id="ARBA00004479"/>
    </source>
</evidence>
<evidence type="ECO:0000256" key="2">
    <source>
        <dbReference type="ARBA" id="ARBA00023136"/>
    </source>
</evidence>
<dbReference type="SUPFAM" id="SSF48726">
    <property type="entry name" value="Immunoglobulin"/>
    <property type="match status" value="2"/>
</dbReference>
<dbReference type="InterPro" id="IPR036179">
    <property type="entry name" value="Ig-like_dom_sf"/>
</dbReference>
<feature type="compositionally biased region" description="Polar residues" evidence="6">
    <location>
        <begin position="521"/>
        <end position="535"/>
    </location>
</feature>
<dbReference type="STRING" id="50429.A0A2B4RRJ0"/>
<dbReference type="Proteomes" id="UP000225706">
    <property type="component" value="Unassembled WGS sequence"/>
</dbReference>
<dbReference type="SMART" id="SM00408">
    <property type="entry name" value="IGc2"/>
    <property type="match status" value="2"/>
</dbReference>
<dbReference type="Pfam" id="PF01391">
    <property type="entry name" value="Collagen"/>
    <property type="match status" value="1"/>
</dbReference>
<keyword evidence="2 7" id="KW-0472">Membrane</keyword>
<keyword evidence="7" id="KW-1133">Transmembrane helix</keyword>
<dbReference type="PANTHER" id="PTHR11640:SF31">
    <property type="entry name" value="IRREGULAR CHIASM C-ROUGHEST PROTEIN-RELATED"/>
    <property type="match status" value="1"/>
</dbReference>
<dbReference type="SMART" id="SM00409">
    <property type="entry name" value="IG"/>
    <property type="match status" value="2"/>
</dbReference>
<dbReference type="InterPro" id="IPR003599">
    <property type="entry name" value="Ig_sub"/>
</dbReference>
<dbReference type="PANTHER" id="PTHR11640">
    <property type="entry name" value="NEPHRIN"/>
    <property type="match status" value="1"/>
</dbReference>
<proteinExistence type="predicted"/>
<dbReference type="GO" id="GO:0005886">
    <property type="term" value="C:plasma membrane"/>
    <property type="evidence" value="ECO:0007669"/>
    <property type="project" value="TreeGrafter"/>
</dbReference>
<evidence type="ECO:0000256" key="5">
    <source>
        <dbReference type="ARBA" id="ARBA00023319"/>
    </source>
</evidence>
<gene>
    <name evidence="9" type="primary">HSPG2</name>
    <name evidence="9" type="ORF">AWC38_SpisGene16730</name>
</gene>
<dbReference type="GO" id="GO:0098609">
    <property type="term" value="P:cell-cell adhesion"/>
    <property type="evidence" value="ECO:0007669"/>
    <property type="project" value="TreeGrafter"/>
</dbReference>
<dbReference type="InterPro" id="IPR013783">
    <property type="entry name" value="Ig-like_fold"/>
</dbReference>